<dbReference type="Ensembl" id="ENSCSAVT00000002992.1">
    <property type="protein sequence ID" value="ENSCSAVP00000002947.1"/>
    <property type="gene ID" value="ENSCSAVG00000001762.1"/>
</dbReference>
<dbReference type="Proteomes" id="UP000007875">
    <property type="component" value="Unassembled WGS sequence"/>
</dbReference>
<proteinExistence type="predicted"/>
<sequence>MVSCSMSLFLGLNWLLAYFMLISTDPTYLKIMNWLFVLCTSIQGVFFFYFICIRRKDMLQFWWRCKDWKKQKPTSVTSESSVPAKSVTGKYTLTNVDSTSVDTKNDTCE</sequence>
<dbReference type="InParanoid" id="H2YC99"/>
<keyword evidence="1" id="KW-0472">Membrane</keyword>
<dbReference type="Gene3D" id="1.20.1070.10">
    <property type="entry name" value="Rhodopsin 7-helix transmembrane proteins"/>
    <property type="match status" value="1"/>
</dbReference>
<dbReference type="HOGENOM" id="CLU_2183025_0_0_1"/>
<name>H2YC99_CIOSA</name>
<evidence type="ECO:0000256" key="1">
    <source>
        <dbReference type="SAM" id="Phobius"/>
    </source>
</evidence>
<dbReference type="PANTHER" id="PTHR45692">
    <property type="entry name" value="G_PROTEIN_RECEP_F2_4 DOMAIN-CONTAINING PROTEIN"/>
    <property type="match status" value="1"/>
</dbReference>
<protein>
    <recommendedName>
        <fullName evidence="4">G-protein coupled receptors family 2 profile 2 domain-containing protein</fullName>
    </recommendedName>
</protein>
<reference evidence="2" key="3">
    <citation type="submission" date="2025-09" db="UniProtKB">
        <authorList>
            <consortium name="Ensembl"/>
        </authorList>
    </citation>
    <scope>IDENTIFICATION</scope>
</reference>
<keyword evidence="3" id="KW-1185">Reference proteome</keyword>
<feature type="transmembrane region" description="Helical" evidence="1">
    <location>
        <begin position="34"/>
        <end position="53"/>
    </location>
</feature>
<evidence type="ECO:0000313" key="2">
    <source>
        <dbReference type="Ensembl" id="ENSCSAVP00000002947.1"/>
    </source>
</evidence>
<accession>H2YC99</accession>
<keyword evidence="1" id="KW-0812">Transmembrane</keyword>
<organism evidence="2 3">
    <name type="scientific">Ciona savignyi</name>
    <name type="common">Pacific transparent sea squirt</name>
    <dbReference type="NCBI Taxonomy" id="51511"/>
    <lineage>
        <taxon>Eukaryota</taxon>
        <taxon>Metazoa</taxon>
        <taxon>Chordata</taxon>
        <taxon>Tunicata</taxon>
        <taxon>Ascidiacea</taxon>
        <taxon>Phlebobranchia</taxon>
        <taxon>Cionidae</taxon>
        <taxon>Ciona</taxon>
    </lineage>
</organism>
<dbReference type="AlphaFoldDB" id="H2YC99"/>
<reference evidence="3" key="1">
    <citation type="submission" date="2003-08" db="EMBL/GenBank/DDBJ databases">
        <authorList>
            <person name="Birren B."/>
            <person name="Nusbaum C."/>
            <person name="Abebe A."/>
            <person name="Abouelleil A."/>
            <person name="Adekoya E."/>
            <person name="Ait-zahra M."/>
            <person name="Allen N."/>
            <person name="Allen T."/>
            <person name="An P."/>
            <person name="Anderson M."/>
            <person name="Anderson S."/>
            <person name="Arachchi H."/>
            <person name="Armbruster J."/>
            <person name="Bachantsang P."/>
            <person name="Baldwin J."/>
            <person name="Barry A."/>
            <person name="Bayul T."/>
            <person name="Blitshsteyn B."/>
            <person name="Bloom T."/>
            <person name="Blye J."/>
            <person name="Boguslavskiy L."/>
            <person name="Borowsky M."/>
            <person name="Boukhgalter B."/>
            <person name="Brunache A."/>
            <person name="Butler J."/>
            <person name="Calixte N."/>
            <person name="Calvo S."/>
            <person name="Camarata J."/>
            <person name="Campo K."/>
            <person name="Chang J."/>
            <person name="Cheshatsang Y."/>
            <person name="Citroen M."/>
            <person name="Collymore A."/>
            <person name="Considine T."/>
            <person name="Cook A."/>
            <person name="Cooke P."/>
            <person name="Corum B."/>
            <person name="Cuomo C."/>
            <person name="David R."/>
            <person name="Dawoe T."/>
            <person name="Degray S."/>
            <person name="Dodge S."/>
            <person name="Dooley K."/>
            <person name="Dorje P."/>
            <person name="Dorjee K."/>
            <person name="Dorris L."/>
            <person name="Duffey N."/>
            <person name="Dupes A."/>
            <person name="Elkins T."/>
            <person name="Engels R."/>
            <person name="Erickson J."/>
            <person name="Farina A."/>
            <person name="Faro S."/>
            <person name="Ferreira P."/>
            <person name="Fischer H."/>
            <person name="Fitzgerald M."/>
            <person name="Foley K."/>
            <person name="Gage D."/>
            <person name="Galagan J."/>
            <person name="Gearin G."/>
            <person name="Gnerre S."/>
            <person name="Gnirke A."/>
            <person name="Goyette A."/>
            <person name="Graham J."/>
            <person name="Grandbois E."/>
            <person name="Gyaltsen K."/>
            <person name="Hafez N."/>
            <person name="Hagopian D."/>
            <person name="Hagos B."/>
            <person name="Hall J."/>
            <person name="Hatcher B."/>
            <person name="Heller A."/>
            <person name="Higgins H."/>
            <person name="Honan T."/>
            <person name="Horn A."/>
            <person name="Houde N."/>
            <person name="Hughes L."/>
            <person name="Hulme W."/>
            <person name="Husby E."/>
            <person name="Iliev I."/>
            <person name="Jaffe D."/>
            <person name="Jones C."/>
            <person name="Kamal M."/>
            <person name="Kamat A."/>
            <person name="Kamvysselis M."/>
            <person name="Karlsson E."/>
            <person name="Kells C."/>
            <person name="Kieu A."/>
            <person name="Kisner P."/>
            <person name="Kodira C."/>
            <person name="Kulbokas E."/>
            <person name="Labutti K."/>
            <person name="Lama D."/>
            <person name="Landers T."/>
            <person name="Leger J."/>
            <person name="Levine S."/>
            <person name="Lewis D."/>
            <person name="Lewis T."/>
            <person name="Lindblad-toh K."/>
            <person name="Liu X."/>
            <person name="Lokyitsang T."/>
            <person name="Lokyitsang Y."/>
            <person name="Lucien O."/>
            <person name="Lui A."/>
            <person name="Ma L.J."/>
            <person name="Mabbitt R."/>
            <person name="Macdonald J."/>
            <person name="Maclean C."/>
            <person name="Major J."/>
            <person name="Manning J."/>
            <person name="Marabella R."/>
            <person name="Maru K."/>
            <person name="Matthews C."/>
            <person name="Mauceli E."/>
            <person name="Mccarthy M."/>
            <person name="Mcdonough S."/>
            <person name="Mcghee T."/>
            <person name="Meldrim J."/>
            <person name="Meneus L."/>
            <person name="Mesirov J."/>
            <person name="Mihalev A."/>
            <person name="Mihova T."/>
            <person name="Mikkelsen T."/>
            <person name="Mlenga V."/>
            <person name="Moru K."/>
            <person name="Mozes J."/>
            <person name="Mulrain L."/>
            <person name="Munson G."/>
            <person name="Naylor J."/>
            <person name="Newes C."/>
            <person name="Nguyen C."/>
            <person name="Nguyen N."/>
            <person name="Nguyen T."/>
            <person name="Nicol R."/>
            <person name="Nielsen C."/>
            <person name="Nizzari M."/>
            <person name="Norbu C."/>
            <person name="Norbu N."/>
            <person name="O'donnell P."/>
            <person name="Okoawo O."/>
            <person name="O'leary S."/>
            <person name="Omotosho B."/>
            <person name="O'neill K."/>
            <person name="Osman S."/>
            <person name="Parker S."/>
            <person name="Perrin D."/>
            <person name="Phunkhang P."/>
            <person name="Piqani B."/>
            <person name="Purcell S."/>
            <person name="Rachupka T."/>
            <person name="Ramasamy U."/>
            <person name="Rameau R."/>
            <person name="Ray V."/>
            <person name="Raymond C."/>
            <person name="Retta R."/>
            <person name="Richardson S."/>
            <person name="Rise C."/>
            <person name="Rodriguez J."/>
            <person name="Rogers J."/>
            <person name="Rogov P."/>
            <person name="Rutman M."/>
            <person name="Schupbach R."/>
            <person name="Seaman C."/>
            <person name="Settipalli S."/>
            <person name="Sharpe T."/>
            <person name="Sheridan J."/>
            <person name="Sherpa N."/>
            <person name="Shi J."/>
            <person name="Smirnov S."/>
            <person name="Smith C."/>
            <person name="Sougnez C."/>
            <person name="Spencer B."/>
            <person name="Stalker J."/>
            <person name="Stange-thomann N."/>
            <person name="Stavropoulos S."/>
            <person name="Stetson K."/>
            <person name="Stone C."/>
            <person name="Stone S."/>
            <person name="Stubbs M."/>
            <person name="Talamas J."/>
            <person name="Tchuinga P."/>
            <person name="Tenzing P."/>
            <person name="Tesfaye S."/>
            <person name="Theodore J."/>
            <person name="Thoulutsang Y."/>
            <person name="Topham K."/>
            <person name="Towey S."/>
            <person name="Tsamla T."/>
            <person name="Tsomo N."/>
            <person name="Vallee D."/>
            <person name="Vassiliev H."/>
            <person name="Venkataraman V."/>
            <person name="Vinson J."/>
            <person name="Vo A."/>
            <person name="Wade C."/>
            <person name="Wang S."/>
            <person name="Wangchuk T."/>
            <person name="Wangdi T."/>
            <person name="Whittaker C."/>
            <person name="Wilkinson J."/>
            <person name="Wu Y."/>
            <person name="Wyman D."/>
            <person name="Yadav S."/>
            <person name="Yang S."/>
            <person name="Yang X."/>
            <person name="Yeager S."/>
            <person name="Yee E."/>
            <person name="Young G."/>
            <person name="Zainoun J."/>
            <person name="Zembeck L."/>
            <person name="Zimmer A."/>
            <person name="Zody M."/>
            <person name="Lander E."/>
        </authorList>
    </citation>
    <scope>NUCLEOTIDE SEQUENCE [LARGE SCALE GENOMIC DNA]</scope>
</reference>
<evidence type="ECO:0000313" key="3">
    <source>
        <dbReference type="Proteomes" id="UP000007875"/>
    </source>
</evidence>
<dbReference type="PANTHER" id="PTHR45692:SF1">
    <property type="entry name" value="G-PROTEIN COUPLED RECEPTORS FAMILY 2 PROFILE 2 DOMAIN-CONTAINING PROTEIN"/>
    <property type="match status" value="1"/>
</dbReference>
<evidence type="ECO:0008006" key="4">
    <source>
        <dbReference type="Google" id="ProtNLM"/>
    </source>
</evidence>
<reference evidence="2" key="2">
    <citation type="submission" date="2025-08" db="UniProtKB">
        <authorList>
            <consortium name="Ensembl"/>
        </authorList>
    </citation>
    <scope>IDENTIFICATION</scope>
</reference>
<keyword evidence="1" id="KW-1133">Transmembrane helix</keyword>